<dbReference type="Proteomes" id="UP000053144">
    <property type="component" value="Chromosome 10"/>
</dbReference>
<protein>
    <recommendedName>
        <fullName evidence="4">Hydrophobic seed protein domain-containing protein</fullName>
    </recommendedName>
</protein>
<evidence type="ECO:0000256" key="1">
    <source>
        <dbReference type="SAM" id="SignalP"/>
    </source>
</evidence>
<gene>
    <name evidence="2" type="ORF">LR48_Vigan10g033000</name>
</gene>
<feature type="chain" id="PRO_5005596668" description="Hydrophobic seed protein domain-containing protein" evidence="1">
    <location>
        <begin position="27"/>
        <end position="105"/>
    </location>
</feature>
<feature type="signal peptide" evidence="1">
    <location>
        <begin position="1"/>
        <end position="26"/>
    </location>
</feature>
<evidence type="ECO:0008006" key="4">
    <source>
        <dbReference type="Google" id="ProtNLM"/>
    </source>
</evidence>
<evidence type="ECO:0000313" key="2">
    <source>
        <dbReference type="EMBL" id="KOM54438.1"/>
    </source>
</evidence>
<accession>A0A0L9VHJ6</accession>
<evidence type="ECO:0000313" key="3">
    <source>
        <dbReference type="Proteomes" id="UP000053144"/>
    </source>
</evidence>
<dbReference type="AlphaFoldDB" id="A0A0L9VHJ6"/>
<sequence length="105" mass="11368">MKMGETSKSTVFLLLLVLLSSSMVSSDIIPALVQNNRLILIIENLIRGDFLKQFGCGLLKNTPSNATICSALDRVADDMHSTPQTIFNTTLGICGLNPTLPFPCN</sequence>
<organism evidence="2 3">
    <name type="scientific">Phaseolus angularis</name>
    <name type="common">Azuki bean</name>
    <name type="synonym">Vigna angularis</name>
    <dbReference type="NCBI Taxonomy" id="3914"/>
    <lineage>
        <taxon>Eukaryota</taxon>
        <taxon>Viridiplantae</taxon>
        <taxon>Streptophyta</taxon>
        <taxon>Embryophyta</taxon>
        <taxon>Tracheophyta</taxon>
        <taxon>Spermatophyta</taxon>
        <taxon>Magnoliopsida</taxon>
        <taxon>eudicotyledons</taxon>
        <taxon>Gunneridae</taxon>
        <taxon>Pentapetalae</taxon>
        <taxon>rosids</taxon>
        <taxon>fabids</taxon>
        <taxon>Fabales</taxon>
        <taxon>Fabaceae</taxon>
        <taxon>Papilionoideae</taxon>
        <taxon>50 kb inversion clade</taxon>
        <taxon>NPAAA clade</taxon>
        <taxon>indigoferoid/millettioid clade</taxon>
        <taxon>Phaseoleae</taxon>
        <taxon>Vigna</taxon>
    </lineage>
</organism>
<dbReference type="EMBL" id="CM003380">
    <property type="protein sequence ID" value="KOM54438.1"/>
    <property type="molecule type" value="Genomic_DNA"/>
</dbReference>
<keyword evidence="1" id="KW-0732">Signal</keyword>
<name>A0A0L9VHJ6_PHAAN</name>
<reference evidence="3" key="1">
    <citation type="journal article" date="2015" name="Proc. Natl. Acad. Sci. U.S.A.">
        <title>Genome sequencing of adzuki bean (Vigna angularis) provides insight into high starch and low fat accumulation and domestication.</title>
        <authorList>
            <person name="Yang K."/>
            <person name="Tian Z."/>
            <person name="Chen C."/>
            <person name="Luo L."/>
            <person name="Zhao B."/>
            <person name="Wang Z."/>
            <person name="Yu L."/>
            <person name="Li Y."/>
            <person name="Sun Y."/>
            <person name="Li W."/>
            <person name="Chen Y."/>
            <person name="Li Y."/>
            <person name="Zhang Y."/>
            <person name="Ai D."/>
            <person name="Zhao J."/>
            <person name="Shang C."/>
            <person name="Ma Y."/>
            <person name="Wu B."/>
            <person name="Wang M."/>
            <person name="Gao L."/>
            <person name="Sun D."/>
            <person name="Zhang P."/>
            <person name="Guo F."/>
            <person name="Wang W."/>
            <person name="Li Y."/>
            <person name="Wang J."/>
            <person name="Varshney R.K."/>
            <person name="Wang J."/>
            <person name="Ling H.Q."/>
            <person name="Wan P."/>
        </authorList>
    </citation>
    <scope>NUCLEOTIDE SEQUENCE</scope>
    <source>
        <strain evidence="3">cv. Jingnong 6</strain>
    </source>
</reference>
<proteinExistence type="predicted"/>
<dbReference type="Gramene" id="KOM54438">
    <property type="protein sequence ID" value="KOM54438"/>
    <property type="gene ID" value="LR48_Vigan10g033000"/>
</dbReference>